<dbReference type="PROSITE" id="PS51704">
    <property type="entry name" value="GP_PDE"/>
    <property type="match status" value="1"/>
</dbReference>
<dbReference type="Pfam" id="PF03009">
    <property type="entry name" value="GDPD"/>
    <property type="match status" value="1"/>
</dbReference>
<comment type="caution">
    <text evidence="3">The sequence shown here is derived from an EMBL/GenBank/DDBJ whole genome shotgun (WGS) entry which is preliminary data.</text>
</comment>
<dbReference type="Gene3D" id="3.20.20.190">
    <property type="entry name" value="Phosphatidylinositol (PI) phosphodiesterase"/>
    <property type="match status" value="1"/>
</dbReference>
<proteinExistence type="predicted"/>
<evidence type="ECO:0000259" key="2">
    <source>
        <dbReference type="PROSITE" id="PS51704"/>
    </source>
</evidence>
<feature type="compositionally biased region" description="Low complexity" evidence="1">
    <location>
        <begin position="232"/>
        <end position="259"/>
    </location>
</feature>
<reference evidence="3 4" key="1">
    <citation type="submission" date="2021-01" db="EMBL/GenBank/DDBJ databases">
        <title>Streptomyces acididurans sp. nov., isolated from a peat swamp forest soil.</title>
        <authorList>
            <person name="Chantavorakit T."/>
            <person name="Duangmal K."/>
        </authorList>
    </citation>
    <scope>NUCLEOTIDE SEQUENCE [LARGE SCALE GENOMIC DNA]</scope>
    <source>
        <strain evidence="3 4">KK5PA1</strain>
    </source>
</reference>
<evidence type="ECO:0000313" key="3">
    <source>
        <dbReference type="EMBL" id="MBM9503948.1"/>
    </source>
</evidence>
<protein>
    <submittedName>
        <fullName evidence="3">Glycerophosphodiester phosphodiesterase</fullName>
    </submittedName>
</protein>
<dbReference type="SUPFAM" id="SSF51695">
    <property type="entry name" value="PLC-like phosphodiesterases"/>
    <property type="match status" value="1"/>
</dbReference>
<organism evidence="3 4">
    <name type="scientific">Actinacidiphila acididurans</name>
    <dbReference type="NCBI Taxonomy" id="2784346"/>
    <lineage>
        <taxon>Bacteria</taxon>
        <taxon>Bacillati</taxon>
        <taxon>Actinomycetota</taxon>
        <taxon>Actinomycetes</taxon>
        <taxon>Kitasatosporales</taxon>
        <taxon>Streptomycetaceae</taxon>
        <taxon>Actinacidiphila</taxon>
    </lineage>
</organism>
<dbReference type="PROSITE" id="PS50007">
    <property type="entry name" value="PIPLC_X_DOMAIN"/>
    <property type="match status" value="1"/>
</dbReference>
<keyword evidence="4" id="KW-1185">Reference proteome</keyword>
<dbReference type="InterPro" id="IPR017946">
    <property type="entry name" value="PLC-like_Pdiesterase_TIM-brl"/>
</dbReference>
<dbReference type="InterPro" id="IPR030395">
    <property type="entry name" value="GP_PDE_dom"/>
</dbReference>
<gene>
    <name evidence="3" type="ORF">ITX44_05240</name>
</gene>
<name>A0ABS2TPS3_9ACTN</name>
<sequence>MALAVAHRGDPYHVRENTLPSVRSALRKGADAVEVDVRLTRDGVPVLLHDPTLERLWGLPVPVGSLTAREVEELTGGGVPSFAEALETLREHPGPRMLLDLTEEDQAAPTVAAVREAGLGERVYYCGELPALTTVRELDPAAEIALTWKTSRRPAAGLLDALAPRWLNLRFGLVDRATVAFARERGLLVAAWTADWQRSMGKLLALGADAVTTNRLETFQRVRARKAGRPHQTTPGQAAAAPSGTGTAGSTGTAPDGAAQGAPPVAGTP</sequence>
<dbReference type="Proteomes" id="UP000749040">
    <property type="component" value="Unassembled WGS sequence"/>
</dbReference>
<dbReference type="EMBL" id="JADKYB010000002">
    <property type="protein sequence ID" value="MBM9503948.1"/>
    <property type="molecule type" value="Genomic_DNA"/>
</dbReference>
<feature type="region of interest" description="Disordered" evidence="1">
    <location>
        <begin position="224"/>
        <end position="269"/>
    </location>
</feature>
<evidence type="ECO:0000313" key="4">
    <source>
        <dbReference type="Proteomes" id="UP000749040"/>
    </source>
</evidence>
<feature type="domain" description="GP-PDE" evidence="2">
    <location>
        <begin position="2"/>
        <end position="223"/>
    </location>
</feature>
<dbReference type="PANTHER" id="PTHR46211:SF1">
    <property type="entry name" value="GLYCEROPHOSPHODIESTER PHOSPHODIESTERASE, CYTOPLASMIC"/>
    <property type="match status" value="1"/>
</dbReference>
<dbReference type="CDD" id="cd08556">
    <property type="entry name" value="GDPD"/>
    <property type="match status" value="1"/>
</dbReference>
<accession>A0ABS2TPS3</accession>
<dbReference type="PANTHER" id="PTHR46211">
    <property type="entry name" value="GLYCEROPHOSPHORYL DIESTER PHOSPHODIESTERASE"/>
    <property type="match status" value="1"/>
</dbReference>
<evidence type="ECO:0000256" key="1">
    <source>
        <dbReference type="SAM" id="MobiDB-lite"/>
    </source>
</evidence>